<accession>A0AAV2Q8J2</accession>
<evidence type="ECO:0000313" key="2">
    <source>
        <dbReference type="Proteomes" id="UP001497623"/>
    </source>
</evidence>
<protein>
    <submittedName>
        <fullName evidence="1">Uncharacterized protein</fullName>
    </submittedName>
</protein>
<proteinExistence type="predicted"/>
<sequence length="628" mass="71468">KFFQFSMAWRDPKTLQQCAAASLVVPLIKATEDCLRTVVAKIPSELIITRATAGLLLHNETENENGRSEAHCGPAENLDDISDDTTDIMDIALTEVKGCFVNIRMWWCSIPGINMRPGGSLRQALDIHTEVHPQQDSDFIRNLSRQLLKVLLLQNVFLDRDYGDKDKCCLIPFAWERWTAKLVRNLAPFPQVEMFKVYGGVYPSILSAILMGLHNLKELYISHINITDEILLATQRSCPSLQTLMLHHSYPWQVISMAAFCSAFFKGATKKELAMARKDISEKKITLSFPHLRNIELGYGEISVAKEFHTFLLSFYRNLENLICDWKTNIFEDGYASHSVNILLPMIRKGMRLSLKQIFIDAGTLHLLGRDQLNLISKSCPDVSKVTLECSARGPKLLWESAGKRLAEMSKDWQYLSSLQISVASENRQTSDLIFPLLFAKGDSISDLTIEASTLGQKFDLKLLKMIVNVCPLLTRLKVGVWSIAMVECTEDTISFPESTKLQEIWLHEDGFEGNANTIHIHLWIKLMEALISSAVNLHTLSVSLSRNLEPILDKIYCNASNVHLHVKDGYEWQPDIEKICKLLTHLPSIQEFYLEEVSGCTFWKLRRCYNNSSLRLHWGNMYGWPRS</sequence>
<dbReference type="EMBL" id="CAXKWB010004611">
    <property type="protein sequence ID" value="CAL4074425.1"/>
    <property type="molecule type" value="Genomic_DNA"/>
</dbReference>
<name>A0AAV2Q8J2_MEGNR</name>
<comment type="caution">
    <text evidence="1">The sequence shown here is derived from an EMBL/GenBank/DDBJ whole genome shotgun (WGS) entry which is preliminary data.</text>
</comment>
<dbReference type="InterPro" id="IPR032675">
    <property type="entry name" value="LRR_dom_sf"/>
</dbReference>
<dbReference type="SUPFAM" id="SSF52047">
    <property type="entry name" value="RNI-like"/>
    <property type="match status" value="1"/>
</dbReference>
<feature type="non-terminal residue" evidence="1">
    <location>
        <position position="1"/>
    </location>
</feature>
<gene>
    <name evidence="1" type="ORF">MNOR_LOCUS9497</name>
</gene>
<keyword evidence="2" id="KW-1185">Reference proteome</keyword>
<organism evidence="1 2">
    <name type="scientific">Meganyctiphanes norvegica</name>
    <name type="common">Northern krill</name>
    <name type="synonym">Thysanopoda norvegica</name>
    <dbReference type="NCBI Taxonomy" id="48144"/>
    <lineage>
        <taxon>Eukaryota</taxon>
        <taxon>Metazoa</taxon>
        <taxon>Ecdysozoa</taxon>
        <taxon>Arthropoda</taxon>
        <taxon>Crustacea</taxon>
        <taxon>Multicrustacea</taxon>
        <taxon>Malacostraca</taxon>
        <taxon>Eumalacostraca</taxon>
        <taxon>Eucarida</taxon>
        <taxon>Euphausiacea</taxon>
        <taxon>Euphausiidae</taxon>
        <taxon>Meganyctiphanes</taxon>
    </lineage>
</organism>
<dbReference type="Proteomes" id="UP001497623">
    <property type="component" value="Unassembled WGS sequence"/>
</dbReference>
<reference evidence="1 2" key="1">
    <citation type="submission" date="2024-05" db="EMBL/GenBank/DDBJ databases">
        <authorList>
            <person name="Wallberg A."/>
        </authorList>
    </citation>
    <scope>NUCLEOTIDE SEQUENCE [LARGE SCALE GENOMIC DNA]</scope>
</reference>
<dbReference type="Gene3D" id="3.80.10.10">
    <property type="entry name" value="Ribonuclease Inhibitor"/>
    <property type="match status" value="1"/>
</dbReference>
<evidence type="ECO:0000313" key="1">
    <source>
        <dbReference type="EMBL" id="CAL4074425.1"/>
    </source>
</evidence>
<dbReference type="AlphaFoldDB" id="A0AAV2Q8J2"/>